<accession>A0A5Q2WFZ4</accession>
<dbReference type="InterPro" id="IPR033653">
    <property type="entry name" value="NTP-PPase_DR2231-like"/>
</dbReference>
<protein>
    <submittedName>
        <fullName evidence="1">MazG-like nucleotide pyrophosphohydrolase</fullName>
    </submittedName>
</protein>
<reference evidence="1 2" key="1">
    <citation type="submission" date="2019-09" db="EMBL/GenBank/DDBJ databases">
        <authorList>
            <person name="Falcon-Lizardi N."/>
            <person name="Rios-Rosa Y."/>
            <person name="Rivera-Cruz A."/>
            <person name="Rivera-Espinal N.S."/>
            <person name="Rodriguez-Cotto F.E."/>
            <person name="Rosa-Flores A.N."/>
            <person name="Rubin M.R."/>
            <person name="Vazquez E."/>
            <person name="Molloy S.D."/>
            <person name="Garlena R.A."/>
            <person name="Russell D.A."/>
            <person name="Pope W.H."/>
            <person name="Jacobs-Sera D."/>
            <person name="Hatfull G.F."/>
        </authorList>
    </citation>
    <scope>NUCLEOTIDE SEQUENCE [LARGE SCALE GENOMIC DNA]</scope>
</reference>
<dbReference type="RefSeq" id="YP_010246714.1">
    <property type="nucleotide sequence ID" value="NC_060137.1"/>
</dbReference>
<sequence>MSLLYAQKDVAQFMRTAGQVVRESPTVPEWSEGQRGPVRLIAKQLRYVSDQAEAAAEVMPTEQSLRVRLLVEELAELVEAIVTDDLVGIADGTTDLSVVNIGTMCTFGLPAGPLWDEVHASNMSKFVDGKALKDSSGKVIKGPGYFKADCGAVMYS</sequence>
<proteinExistence type="predicted"/>
<dbReference type="Proteomes" id="UP000346466">
    <property type="component" value="Segment"/>
</dbReference>
<dbReference type="Gene3D" id="1.10.3420.10">
    <property type="entry name" value="putative ntp pyrophosphohydrolase like domain"/>
    <property type="match status" value="1"/>
</dbReference>
<evidence type="ECO:0000313" key="1">
    <source>
        <dbReference type="EMBL" id="QGH75784.1"/>
    </source>
</evidence>
<gene>
    <name evidence="1" type="primary">55</name>
    <name evidence="1" type="ORF">SEA_SYLEON_55</name>
</gene>
<dbReference type="InterPro" id="IPR023292">
    <property type="entry name" value="NTP_PyroPHydrolase-like_dom_sf"/>
</dbReference>
<dbReference type="EMBL" id="MN444870">
    <property type="protein sequence ID" value="QGH75784.1"/>
    <property type="molecule type" value="Genomic_DNA"/>
</dbReference>
<evidence type="ECO:0000313" key="2">
    <source>
        <dbReference type="Proteomes" id="UP000346466"/>
    </source>
</evidence>
<dbReference type="GeneID" id="70081279"/>
<dbReference type="InterPro" id="IPR021130">
    <property type="entry name" value="PRib-ATP_PPHydrolase-like"/>
</dbReference>
<dbReference type="KEGG" id="vg:70081279"/>
<keyword evidence="2" id="KW-1185">Reference proteome</keyword>
<dbReference type="CDD" id="cd11530">
    <property type="entry name" value="NTP-PPase_DR2231_like"/>
    <property type="match status" value="1"/>
</dbReference>
<organism evidence="1 2">
    <name type="scientific">Gordonia phage Syleon</name>
    <dbReference type="NCBI Taxonomy" id="2653718"/>
    <lineage>
        <taxon>Viruses</taxon>
        <taxon>Duplodnaviria</taxon>
        <taxon>Heunggongvirae</taxon>
        <taxon>Uroviricota</taxon>
        <taxon>Caudoviricetes</taxon>
        <taxon>Deeyouvirinae</taxon>
        <taxon>Octobienvirus</taxon>
        <taxon>Octobienvirus syleon</taxon>
    </lineage>
</organism>
<dbReference type="Pfam" id="PF01503">
    <property type="entry name" value="PRA-PH"/>
    <property type="match status" value="1"/>
</dbReference>
<name>A0A5Q2WFZ4_9CAUD</name>